<accession>A0A8S3TV35</accession>
<proteinExistence type="predicted"/>
<dbReference type="PROSITE" id="PS00678">
    <property type="entry name" value="WD_REPEATS_1"/>
    <property type="match status" value="1"/>
</dbReference>
<dbReference type="InterPro" id="IPR036322">
    <property type="entry name" value="WD40_repeat_dom_sf"/>
</dbReference>
<dbReference type="PROSITE" id="PS50294">
    <property type="entry name" value="WD_REPEATS_REGION"/>
    <property type="match status" value="2"/>
</dbReference>
<dbReference type="PANTHER" id="PTHR19869:SF1">
    <property type="entry name" value="WD REPEAT-CONTAINING PROTEIN 31"/>
    <property type="match status" value="1"/>
</dbReference>
<dbReference type="OrthoDB" id="6262491at2759"/>
<reference evidence="5" key="1">
    <citation type="submission" date="2021-03" db="EMBL/GenBank/DDBJ databases">
        <authorList>
            <person name="Bekaert M."/>
        </authorList>
    </citation>
    <scope>NUCLEOTIDE SEQUENCE</scope>
</reference>
<gene>
    <name evidence="5" type="ORF">MEDL_46901</name>
</gene>
<feature type="repeat" description="WD" evidence="3">
    <location>
        <begin position="90"/>
        <end position="131"/>
    </location>
</feature>
<dbReference type="PANTHER" id="PTHR19869">
    <property type="entry name" value="SPERMATID WD-REPEAT PROTEIN"/>
    <property type="match status" value="1"/>
</dbReference>
<protein>
    <submittedName>
        <fullName evidence="5">WD repeat-containing protein 31</fullName>
    </submittedName>
</protein>
<dbReference type="SUPFAM" id="SSF50978">
    <property type="entry name" value="WD40 repeat-like"/>
    <property type="match status" value="1"/>
</dbReference>
<evidence type="ECO:0000256" key="4">
    <source>
        <dbReference type="SAM" id="MobiDB-lite"/>
    </source>
</evidence>
<dbReference type="CDD" id="cd00200">
    <property type="entry name" value="WD40"/>
    <property type="match status" value="1"/>
</dbReference>
<evidence type="ECO:0000313" key="6">
    <source>
        <dbReference type="Proteomes" id="UP000683360"/>
    </source>
</evidence>
<keyword evidence="2" id="KW-0677">Repeat</keyword>
<feature type="region of interest" description="Disordered" evidence="4">
    <location>
        <begin position="1"/>
        <end position="37"/>
    </location>
</feature>
<dbReference type="Pfam" id="PF00400">
    <property type="entry name" value="WD40"/>
    <property type="match status" value="4"/>
</dbReference>
<dbReference type="AlphaFoldDB" id="A0A8S3TV35"/>
<dbReference type="PROSITE" id="PS50082">
    <property type="entry name" value="WD_REPEATS_2"/>
    <property type="match status" value="4"/>
</dbReference>
<organism evidence="5 6">
    <name type="scientific">Mytilus edulis</name>
    <name type="common">Blue mussel</name>
    <dbReference type="NCBI Taxonomy" id="6550"/>
    <lineage>
        <taxon>Eukaryota</taxon>
        <taxon>Metazoa</taxon>
        <taxon>Spiralia</taxon>
        <taxon>Lophotrochozoa</taxon>
        <taxon>Mollusca</taxon>
        <taxon>Bivalvia</taxon>
        <taxon>Autobranchia</taxon>
        <taxon>Pteriomorphia</taxon>
        <taxon>Mytilida</taxon>
        <taxon>Mytiloidea</taxon>
        <taxon>Mytilidae</taxon>
        <taxon>Mytilinae</taxon>
        <taxon>Mytilus</taxon>
    </lineage>
</organism>
<dbReference type="SMART" id="SM00320">
    <property type="entry name" value="WD40"/>
    <property type="match status" value="6"/>
</dbReference>
<keyword evidence="6" id="KW-1185">Reference proteome</keyword>
<dbReference type="PRINTS" id="PR00320">
    <property type="entry name" value="GPROTEINBRPT"/>
</dbReference>
<comment type="caution">
    <text evidence="5">The sequence shown here is derived from an EMBL/GenBank/DDBJ whole genome shotgun (WGS) entry which is preliminary data.</text>
</comment>
<dbReference type="InterPro" id="IPR020472">
    <property type="entry name" value="WD40_PAC1"/>
</dbReference>
<feature type="repeat" description="WD" evidence="3">
    <location>
        <begin position="263"/>
        <end position="297"/>
    </location>
</feature>
<name>A0A8S3TV35_MYTED</name>
<dbReference type="Gene3D" id="2.130.10.10">
    <property type="entry name" value="YVTN repeat-like/Quinoprotein amine dehydrogenase"/>
    <property type="match status" value="2"/>
</dbReference>
<dbReference type="Proteomes" id="UP000683360">
    <property type="component" value="Unassembled WGS sequence"/>
</dbReference>
<feature type="repeat" description="WD" evidence="3">
    <location>
        <begin position="132"/>
        <end position="173"/>
    </location>
</feature>
<dbReference type="InterPro" id="IPR001680">
    <property type="entry name" value="WD40_rpt"/>
</dbReference>
<dbReference type="EMBL" id="CAJPWZ010002228">
    <property type="protein sequence ID" value="CAG2234257.1"/>
    <property type="molecule type" value="Genomic_DNA"/>
</dbReference>
<evidence type="ECO:0000256" key="1">
    <source>
        <dbReference type="ARBA" id="ARBA00022574"/>
    </source>
</evidence>
<sequence length="353" mass="39501">MGNLCRKPKDNRQSIGFDNLENHTGNAGDHWSSPMDKYAGRHTVETSHPAIHSEAVNCLARIQPGFCLSGSKDQTLCLYNYCTNKLEDKWTGHEKEVTKICYGTFCQSIFSASRDKSINMWKRNTPNPVQQFKGHDLVVTALDINKDNTMLCSGSRDNTVKLWDVESGTSLTENNIHRNLVTDVKFIPESNLIVQTGEDKEVRLFDTRSLNVVHSFQRKQYIQTCCDVSPDGVYCLTCSNGFGGNGCEATLWDLRSRSIVHEYKGHTEAIDSCVFLPYHGTNLIATASRDFSVKIWDRDSKACICECVISGSGPLTSILCYGEPCIIVSSFNLGIQHLRFSLQNQTLIKEGSF</sequence>
<dbReference type="InterPro" id="IPR040066">
    <property type="entry name" value="WDR31"/>
</dbReference>
<dbReference type="InterPro" id="IPR015943">
    <property type="entry name" value="WD40/YVTN_repeat-like_dom_sf"/>
</dbReference>
<dbReference type="InterPro" id="IPR019775">
    <property type="entry name" value="WD40_repeat_CS"/>
</dbReference>
<feature type="repeat" description="WD" evidence="3">
    <location>
        <begin position="174"/>
        <end position="215"/>
    </location>
</feature>
<evidence type="ECO:0000256" key="3">
    <source>
        <dbReference type="PROSITE-ProRule" id="PRU00221"/>
    </source>
</evidence>
<evidence type="ECO:0000256" key="2">
    <source>
        <dbReference type="ARBA" id="ARBA00022737"/>
    </source>
</evidence>
<evidence type="ECO:0000313" key="5">
    <source>
        <dbReference type="EMBL" id="CAG2234257.1"/>
    </source>
</evidence>
<keyword evidence="1 3" id="KW-0853">WD repeat</keyword>